<organism evidence="2 3">
    <name type="scientific">Puccinia graminis f. sp. tritici</name>
    <dbReference type="NCBI Taxonomy" id="56615"/>
    <lineage>
        <taxon>Eukaryota</taxon>
        <taxon>Fungi</taxon>
        <taxon>Dikarya</taxon>
        <taxon>Basidiomycota</taxon>
        <taxon>Pucciniomycotina</taxon>
        <taxon>Pucciniomycetes</taxon>
        <taxon>Pucciniales</taxon>
        <taxon>Pucciniaceae</taxon>
        <taxon>Puccinia</taxon>
    </lineage>
</organism>
<feature type="compositionally biased region" description="Polar residues" evidence="1">
    <location>
        <begin position="271"/>
        <end position="292"/>
    </location>
</feature>
<feature type="compositionally biased region" description="Low complexity" evidence="1">
    <location>
        <begin position="294"/>
        <end position="307"/>
    </location>
</feature>
<protein>
    <submittedName>
        <fullName evidence="2">Uncharacterized protein</fullName>
    </submittedName>
</protein>
<name>A0A5B0LJ55_PUCGR</name>
<gene>
    <name evidence="2" type="ORF">PGTUg99_006753</name>
</gene>
<dbReference type="AlphaFoldDB" id="A0A5B0LJ55"/>
<reference evidence="2 3" key="1">
    <citation type="submission" date="2019-05" db="EMBL/GenBank/DDBJ databases">
        <title>Emergence of the Ug99 lineage of the wheat stem rust pathogen through somatic hybridization.</title>
        <authorList>
            <person name="Li F."/>
            <person name="Upadhyaya N.M."/>
            <person name="Sperschneider J."/>
            <person name="Matny O."/>
            <person name="Nguyen-Phuc H."/>
            <person name="Mago R."/>
            <person name="Raley C."/>
            <person name="Miller M.E."/>
            <person name="Silverstein K.A.T."/>
            <person name="Henningsen E."/>
            <person name="Hirsch C.D."/>
            <person name="Visser B."/>
            <person name="Pretorius Z.A."/>
            <person name="Steffenson B.J."/>
            <person name="Schwessinger B."/>
            <person name="Dodds P.N."/>
            <person name="Figueroa M."/>
        </authorList>
    </citation>
    <scope>NUCLEOTIDE SEQUENCE [LARGE SCALE GENOMIC DNA]</scope>
    <source>
        <strain evidence="2 3">Ug99</strain>
    </source>
</reference>
<proteinExistence type="predicted"/>
<sequence>MADDDDDDSDENEMCGVRIDCDQEACLWQTGPLLISSIWVATCFHPRQSILLEASPSSSINGSKVPSSSSFRPERLILPAITAICQDSNAILRHNPLQPSASSSSVVVPRLTPRSTSQAGQLQLTTTIIKNNNNNNNNSTITKNDETSQAHPPSSPVPVISDHIPASSSSPPPPTPTGSLLEALSEFMTTPSLYVKKKQADPSNSNQLQQDHPAASRPVITLLPPSLVTPIKPISQAITPIIIPSPPTTNNCKTIITSQTTKPTYHIDPSGTPNLIPSPTAPSHSPSNNLVDHSQPPTQPQQSQSQSGAELLVRSTLSKSSSSTSNNNTTSTPYSTTTTTTTNNNNKSIPTPTTTTTTTKKSRRFSLNLHLSHSASTRTKILHSSLTKRLSFLSPTSTTNTPLQSPISTTSSSHHHHPFISPSDPPRSINPTPQAEPTPKMHQNNLHNSLAQSITHLNLADNHQNTEPDLTDPIDPFHASSLAIQSPNGSASIIKPQRHSFWSGLGLKDRSNSRVRSPSLPCIPYLAL</sequence>
<feature type="compositionally biased region" description="Polar residues" evidence="1">
    <location>
        <begin position="113"/>
        <end position="124"/>
    </location>
</feature>
<feature type="compositionally biased region" description="Low complexity" evidence="1">
    <location>
        <begin position="125"/>
        <end position="142"/>
    </location>
</feature>
<dbReference type="EMBL" id="VDEP01000513">
    <property type="protein sequence ID" value="KAA1064279.1"/>
    <property type="molecule type" value="Genomic_DNA"/>
</dbReference>
<comment type="caution">
    <text evidence="2">The sequence shown here is derived from an EMBL/GenBank/DDBJ whole genome shotgun (WGS) entry which is preliminary data.</text>
</comment>
<evidence type="ECO:0000313" key="3">
    <source>
        <dbReference type="Proteomes" id="UP000325313"/>
    </source>
</evidence>
<feature type="region of interest" description="Disordered" evidence="1">
    <location>
        <begin position="95"/>
        <end position="180"/>
    </location>
</feature>
<accession>A0A5B0LJ55</accession>
<evidence type="ECO:0000256" key="1">
    <source>
        <dbReference type="SAM" id="MobiDB-lite"/>
    </source>
</evidence>
<dbReference type="Proteomes" id="UP000325313">
    <property type="component" value="Unassembled WGS sequence"/>
</dbReference>
<feature type="compositionally biased region" description="Low complexity" evidence="1">
    <location>
        <begin position="315"/>
        <end position="359"/>
    </location>
</feature>
<feature type="region of interest" description="Disordered" evidence="1">
    <location>
        <begin position="393"/>
        <end position="444"/>
    </location>
</feature>
<feature type="compositionally biased region" description="Polar residues" evidence="1">
    <location>
        <begin position="429"/>
        <end position="444"/>
    </location>
</feature>
<feature type="region of interest" description="Disordered" evidence="1">
    <location>
        <begin position="262"/>
        <end position="362"/>
    </location>
</feature>
<evidence type="ECO:0000313" key="2">
    <source>
        <dbReference type="EMBL" id="KAA1064279.1"/>
    </source>
</evidence>
<feature type="compositionally biased region" description="Polar residues" evidence="1">
    <location>
        <begin position="393"/>
        <end position="404"/>
    </location>
</feature>